<dbReference type="GO" id="GO:0005739">
    <property type="term" value="C:mitochondrion"/>
    <property type="evidence" value="ECO:0007669"/>
    <property type="project" value="TreeGrafter"/>
</dbReference>
<dbReference type="InterPro" id="IPR002376">
    <property type="entry name" value="Formyl_transf_N"/>
</dbReference>
<comment type="caution">
    <text evidence="2">The sequence shown here is derived from an EMBL/GenBank/DDBJ whole genome shotgun (WGS) entry which is preliminary data.</text>
</comment>
<evidence type="ECO:0000313" key="3">
    <source>
        <dbReference type="Proteomes" id="UP000729913"/>
    </source>
</evidence>
<proteinExistence type="predicted"/>
<evidence type="ECO:0000259" key="1">
    <source>
        <dbReference type="Pfam" id="PF00551"/>
    </source>
</evidence>
<accession>A0A8J5QWC2</accession>
<protein>
    <recommendedName>
        <fullName evidence="1">Formyl transferase N-terminal domain-containing protein</fullName>
    </recommendedName>
</protein>
<organism evidence="2 3">
    <name type="scientific">Cotesia typhae</name>
    <dbReference type="NCBI Taxonomy" id="2053667"/>
    <lineage>
        <taxon>Eukaryota</taxon>
        <taxon>Metazoa</taxon>
        <taxon>Ecdysozoa</taxon>
        <taxon>Arthropoda</taxon>
        <taxon>Hexapoda</taxon>
        <taxon>Insecta</taxon>
        <taxon>Pterygota</taxon>
        <taxon>Neoptera</taxon>
        <taxon>Endopterygota</taxon>
        <taxon>Hymenoptera</taxon>
        <taxon>Apocrita</taxon>
        <taxon>Ichneumonoidea</taxon>
        <taxon>Braconidae</taxon>
        <taxon>Microgastrinae</taxon>
        <taxon>Cotesia</taxon>
    </lineage>
</organism>
<dbReference type="GO" id="GO:0004479">
    <property type="term" value="F:methionyl-tRNA formyltransferase activity"/>
    <property type="evidence" value="ECO:0007669"/>
    <property type="project" value="InterPro"/>
</dbReference>
<dbReference type="EMBL" id="JAAOIC020000072">
    <property type="protein sequence ID" value="KAG8033998.1"/>
    <property type="molecule type" value="Genomic_DNA"/>
</dbReference>
<dbReference type="Proteomes" id="UP000729913">
    <property type="component" value="Unassembled WGS sequence"/>
</dbReference>
<evidence type="ECO:0000313" key="2">
    <source>
        <dbReference type="EMBL" id="KAG8033998.1"/>
    </source>
</evidence>
<name>A0A8J5QWC2_9HYME</name>
<dbReference type="OrthoDB" id="10268103at2759"/>
<dbReference type="CDD" id="cd08646">
    <property type="entry name" value="FMT_core_Met-tRNA-FMT_N"/>
    <property type="match status" value="1"/>
</dbReference>
<reference evidence="2" key="2">
    <citation type="submission" date="2021-04" db="EMBL/GenBank/DDBJ databases">
        <title>Genome-wide patterns of bracovirus chromosomal integration into multiple host tissues during parasitism.</title>
        <authorList>
            <person name="Chebbi M.A.C."/>
        </authorList>
    </citation>
    <scope>NUCLEOTIDE SEQUENCE</scope>
    <source>
        <tissue evidence="2">Whole body</tissue>
    </source>
</reference>
<dbReference type="PANTHER" id="PTHR11138:SF5">
    <property type="entry name" value="METHIONYL-TRNA FORMYLTRANSFERASE, MITOCHONDRIAL"/>
    <property type="match status" value="1"/>
</dbReference>
<sequence length="217" mass="25025">MIVNTNLKYELKKLLSITRNFEFLTGVNKKFIHKHFYLYTKAQYSENSQLKTEKRPWNVLFFGTDDFALESLRKLESSYRSKKLISSLEIVCSYKGDENGIIKFSKEHKIKLHSWPVNFSLSNFDIGVVVSFGHLIPPWIINEFPLGMINVHASLLPRWRGAAPIIYSLMNGDAQTGVTIMKIMPKKFDVGDILAQKIVDIHPNETQPELYDKTNDV</sequence>
<gene>
    <name evidence="2" type="ORF">G9C98_008479</name>
</gene>
<reference evidence="2" key="1">
    <citation type="submission" date="2020-03" db="EMBL/GenBank/DDBJ databases">
        <authorList>
            <person name="Chebbi M.A."/>
            <person name="Drezen J.M."/>
        </authorList>
    </citation>
    <scope>NUCLEOTIDE SEQUENCE</scope>
    <source>
        <tissue evidence="2">Whole body</tissue>
    </source>
</reference>
<dbReference type="AlphaFoldDB" id="A0A8J5QWC2"/>
<dbReference type="InterPro" id="IPR041711">
    <property type="entry name" value="Met-tRNA-FMT_N"/>
</dbReference>
<dbReference type="PANTHER" id="PTHR11138">
    <property type="entry name" value="METHIONYL-TRNA FORMYLTRANSFERASE"/>
    <property type="match status" value="1"/>
</dbReference>
<keyword evidence="3" id="KW-1185">Reference proteome</keyword>
<dbReference type="Pfam" id="PF00551">
    <property type="entry name" value="Formyl_trans_N"/>
    <property type="match status" value="1"/>
</dbReference>
<feature type="domain" description="Formyl transferase N-terminal" evidence="1">
    <location>
        <begin position="123"/>
        <end position="216"/>
    </location>
</feature>